<name>A0ABV2WH62_9ACTN</name>
<sequence length="54" mass="5655">MKKVSKAARELLAEAAADYKRAQSPETKAAVRLALGFARTNGNAAAGTPGRRRG</sequence>
<accession>A0ABV2WH62</accession>
<organism evidence="1 2">
    <name type="scientific">Streptomyces lavendulocolor</name>
    <dbReference type="NCBI Taxonomy" id="67316"/>
    <lineage>
        <taxon>Bacteria</taxon>
        <taxon>Bacillati</taxon>
        <taxon>Actinomycetota</taxon>
        <taxon>Actinomycetes</taxon>
        <taxon>Kitasatosporales</taxon>
        <taxon>Streptomycetaceae</taxon>
        <taxon>Streptomyces</taxon>
    </lineage>
</organism>
<dbReference type="EMBL" id="JBEXZR010000076">
    <property type="protein sequence ID" value="MEU0712661.1"/>
    <property type="molecule type" value="Genomic_DNA"/>
</dbReference>
<evidence type="ECO:0000313" key="2">
    <source>
        <dbReference type="Proteomes" id="UP001550378"/>
    </source>
</evidence>
<reference evidence="1 2" key="1">
    <citation type="submission" date="2024-06" db="EMBL/GenBank/DDBJ databases">
        <title>The Natural Products Discovery Center: Release of the First 8490 Sequenced Strains for Exploring Actinobacteria Biosynthetic Diversity.</title>
        <authorList>
            <person name="Kalkreuter E."/>
            <person name="Kautsar S.A."/>
            <person name="Yang D."/>
            <person name="Bader C.D."/>
            <person name="Teijaro C.N."/>
            <person name="Fluegel L."/>
            <person name="Davis C.M."/>
            <person name="Simpson J.R."/>
            <person name="Lauterbach L."/>
            <person name="Steele A.D."/>
            <person name="Gui C."/>
            <person name="Meng S."/>
            <person name="Li G."/>
            <person name="Viehrig K."/>
            <person name="Ye F."/>
            <person name="Su P."/>
            <person name="Kiefer A.F."/>
            <person name="Nichols A."/>
            <person name="Cepeda A.J."/>
            <person name="Yan W."/>
            <person name="Fan B."/>
            <person name="Jiang Y."/>
            <person name="Adhikari A."/>
            <person name="Zheng C.-J."/>
            <person name="Schuster L."/>
            <person name="Cowan T.M."/>
            <person name="Smanski M.J."/>
            <person name="Chevrette M.G."/>
            <person name="De Carvalho L.P.S."/>
            <person name="Shen B."/>
        </authorList>
    </citation>
    <scope>NUCLEOTIDE SEQUENCE [LARGE SCALE GENOMIC DNA]</scope>
    <source>
        <strain evidence="1 2">NPDC006337</strain>
    </source>
</reference>
<dbReference type="Proteomes" id="UP001550378">
    <property type="component" value="Unassembled WGS sequence"/>
</dbReference>
<protein>
    <recommendedName>
        <fullName evidence="3">Transcriptional regulator</fullName>
    </recommendedName>
</protein>
<gene>
    <name evidence="1" type="ORF">ABZ508_35460</name>
</gene>
<evidence type="ECO:0008006" key="3">
    <source>
        <dbReference type="Google" id="ProtNLM"/>
    </source>
</evidence>
<evidence type="ECO:0000313" key="1">
    <source>
        <dbReference type="EMBL" id="MEU0712661.1"/>
    </source>
</evidence>
<proteinExistence type="predicted"/>
<keyword evidence="2" id="KW-1185">Reference proteome</keyword>
<dbReference type="RefSeq" id="WP_359659680.1">
    <property type="nucleotide sequence ID" value="NZ_JBEXZP010000673.1"/>
</dbReference>
<comment type="caution">
    <text evidence="1">The sequence shown here is derived from an EMBL/GenBank/DDBJ whole genome shotgun (WGS) entry which is preliminary data.</text>
</comment>